<evidence type="ECO:0000313" key="2">
    <source>
        <dbReference type="Proteomes" id="UP000541444"/>
    </source>
</evidence>
<sequence>MDSTRAALLFDNATNGSFLQCWNDYAVKLSRVLCSFLLAVEDLEFHSGQSSNVQSAVQVSSVYCELSIKWVMKVLVTVFPFIKACSNPNELPSHLRSVFEL</sequence>
<protein>
    <submittedName>
        <fullName evidence="1">Uncharacterized protein</fullName>
    </submittedName>
</protein>
<comment type="caution">
    <text evidence="1">The sequence shown here is derived from an EMBL/GenBank/DDBJ whole genome shotgun (WGS) entry which is preliminary data.</text>
</comment>
<reference evidence="1 2" key="1">
    <citation type="journal article" date="2020" name="IScience">
        <title>Genome Sequencing of the Endangered Kingdonia uniflora (Circaeasteraceae, Ranunculales) Reveals Potential Mechanisms of Evolutionary Specialization.</title>
        <authorList>
            <person name="Sun Y."/>
            <person name="Deng T."/>
            <person name="Zhang A."/>
            <person name="Moore M.J."/>
            <person name="Landis J.B."/>
            <person name="Lin N."/>
            <person name="Zhang H."/>
            <person name="Zhang X."/>
            <person name="Huang J."/>
            <person name="Zhang X."/>
            <person name="Sun H."/>
            <person name="Wang H."/>
        </authorList>
    </citation>
    <scope>NUCLEOTIDE SEQUENCE [LARGE SCALE GENOMIC DNA]</scope>
    <source>
        <strain evidence="1">TB1705</strain>
        <tissue evidence="1">Leaf</tissue>
    </source>
</reference>
<accession>A0A7J7LLT3</accession>
<keyword evidence="2" id="KW-1185">Reference proteome</keyword>
<gene>
    <name evidence="1" type="ORF">GIB67_029742</name>
</gene>
<dbReference type="Proteomes" id="UP000541444">
    <property type="component" value="Unassembled WGS sequence"/>
</dbReference>
<dbReference type="AlphaFoldDB" id="A0A7J7LLT3"/>
<evidence type="ECO:0000313" key="1">
    <source>
        <dbReference type="EMBL" id="KAF6143573.1"/>
    </source>
</evidence>
<organism evidence="1 2">
    <name type="scientific">Kingdonia uniflora</name>
    <dbReference type="NCBI Taxonomy" id="39325"/>
    <lineage>
        <taxon>Eukaryota</taxon>
        <taxon>Viridiplantae</taxon>
        <taxon>Streptophyta</taxon>
        <taxon>Embryophyta</taxon>
        <taxon>Tracheophyta</taxon>
        <taxon>Spermatophyta</taxon>
        <taxon>Magnoliopsida</taxon>
        <taxon>Ranunculales</taxon>
        <taxon>Circaeasteraceae</taxon>
        <taxon>Kingdonia</taxon>
    </lineage>
</organism>
<proteinExistence type="predicted"/>
<name>A0A7J7LLT3_9MAGN</name>
<dbReference type="OrthoDB" id="26681at2759"/>
<dbReference type="EMBL" id="JACGCM010002205">
    <property type="protein sequence ID" value="KAF6143573.1"/>
    <property type="molecule type" value="Genomic_DNA"/>
</dbReference>